<evidence type="ECO:0000313" key="4">
    <source>
        <dbReference type="Proteomes" id="UP000621266"/>
    </source>
</evidence>
<evidence type="ECO:0000256" key="1">
    <source>
        <dbReference type="ARBA" id="ARBA00006547"/>
    </source>
</evidence>
<name>A0ABQ7FHP1_9ACTN</name>
<keyword evidence="4" id="KW-1185">Reference proteome</keyword>
<dbReference type="EMBL" id="WHPN01000351">
    <property type="protein sequence ID" value="KAF4406762.1"/>
    <property type="molecule type" value="Genomic_DNA"/>
</dbReference>
<dbReference type="Pfam" id="PF00797">
    <property type="entry name" value="Acetyltransf_2"/>
    <property type="match status" value="1"/>
</dbReference>
<protein>
    <submittedName>
        <fullName evidence="3">Arylamine N-acetyltransferase</fullName>
    </submittedName>
</protein>
<comment type="caution">
    <text evidence="3">The sequence shown here is derived from an EMBL/GenBank/DDBJ whole genome shotgun (WGS) entry which is preliminary data.</text>
</comment>
<evidence type="ECO:0000256" key="2">
    <source>
        <dbReference type="RuleBase" id="RU003452"/>
    </source>
</evidence>
<dbReference type="Gene3D" id="2.40.128.150">
    <property type="entry name" value="Cysteine proteinases"/>
    <property type="match status" value="1"/>
</dbReference>
<gene>
    <name evidence="3" type="ORF">GCU69_23225</name>
</gene>
<dbReference type="PANTHER" id="PTHR11786">
    <property type="entry name" value="N-HYDROXYARYLAMINE O-ACETYLTRANSFERASE"/>
    <property type="match status" value="1"/>
</dbReference>
<dbReference type="RefSeq" id="WP_098753836.1">
    <property type="nucleotide sequence ID" value="NZ_WHPN01000351.1"/>
</dbReference>
<dbReference type="Gene3D" id="3.30.2140.10">
    <property type="entry name" value="Arylamine N-acetyltransferase"/>
    <property type="match status" value="1"/>
</dbReference>
<organism evidence="3 4">
    <name type="scientific">Streptomyces lycii</name>
    <dbReference type="NCBI Taxonomy" id="2654337"/>
    <lineage>
        <taxon>Bacteria</taxon>
        <taxon>Bacillati</taxon>
        <taxon>Actinomycetota</taxon>
        <taxon>Actinomycetes</taxon>
        <taxon>Kitasatosporales</taxon>
        <taxon>Streptomycetaceae</taxon>
        <taxon>Streptomyces</taxon>
    </lineage>
</organism>
<dbReference type="InterPro" id="IPR001447">
    <property type="entry name" value="Arylamine_N-AcTrfase"/>
</dbReference>
<dbReference type="InterPro" id="IPR038765">
    <property type="entry name" value="Papain-like_cys_pep_sf"/>
</dbReference>
<dbReference type="PANTHER" id="PTHR11786:SF0">
    <property type="entry name" value="ARYLAMINE N-ACETYLTRANSFERASE 4-RELATED"/>
    <property type="match status" value="1"/>
</dbReference>
<dbReference type="Proteomes" id="UP000621266">
    <property type="component" value="Unassembled WGS sequence"/>
</dbReference>
<dbReference type="SUPFAM" id="SSF54001">
    <property type="entry name" value="Cysteine proteinases"/>
    <property type="match status" value="1"/>
</dbReference>
<sequence>MTEGLDIDRYLARIGRPETGGADADTLRALHRAHVLSVPFENVESLLGSAPSLALADLERKLVGSRRGGYCFEHNTLFAAALRGFGFEVTGLGARVRLGGGDGAVRPRTHLLSLVRVPGEPGPYLADVGFGTSGLLEAVPLVADAVTDRGGWELRLVREPREHGPADVWVLQRRGKAADGTWTDLYDFTLEPFEPADVQMANWYVATYPRSPFRTGLIARRVGVDRQLSVDGRVLAEELGDGTRSERKLVEDGELLRVLAEDFGIELPEGTRLPL</sequence>
<evidence type="ECO:0000313" key="3">
    <source>
        <dbReference type="EMBL" id="KAF4406762.1"/>
    </source>
</evidence>
<proteinExistence type="inferred from homology"/>
<accession>A0ABQ7FHP1</accession>
<dbReference type="PRINTS" id="PR01543">
    <property type="entry name" value="ANATRNSFRASE"/>
</dbReference>
<reference evidence="3 4" key="1">
    <citation type="submission" date="2019-10" db="EMBL/GenBank/DDBJ databases">
        <title>Streptomyces tenebrisbrunneis sp.nov., an endogenous actinomycete isolated from of Lycium ruthenicum.</title>
        <authorList>
            <person name="Ma L."/>
        </authorList>
    </citation>
    <scope>NUCLEOTIDE SEQUENCE [LARGE SCALE GENOMIC DNA]</scope>
    <source>
        <strain evidence="3 4">TRM 66187</strain>
    </source>
</reference>
<comment type="similarity">
    <text evidence="1 2">Belongs to the arylamine N-acetyltransferase family.</text>
</comment>